<proteinExistence type="predicted"/>
<name>A0ABW2YXL7_9SPHI</name>
<evidence type="ECO:0000313" key="2">
    <source>
        <dbReference type="EMBL" id="MFD0749206.1"/>
    </source>
</evidence>
<feature type="domain" description="PIN" evidence="1">
    <location>
        <begin position="20"/>
        <end position="169"/>
    </location>
</feature>
<accession>A0ABW2YXL7</accession>
<dbReference type="InterPro" id="IPR002716">
    <property type="entry name" value="PIN_dom"/>
</dbReference>
<dbReference type="EMBL" id="JBHTHU010000001">
    <property type="protein sequence ID" value="MFD0749206.1"/>
    <property type="molecule type" value="Genomic_DNA"/>
</dbReference>
<dbReference type="SUPFAM" id="SSF88723">
    <property type="entry name" value="PIN domain-like"/>
    <property type="match status" value="1"/>
</dbReference>
<dbReference type="Pfam" id="PF01850">
    <property type="entry name" value="PIN"/>
    <property type="match status" value="1"/>
</dbReference>
<reference evidence="3" key="1">
    <citation type="journal article" date="2019" name="Int. J. Syst. Evol. Microbiol.">
        <title>The Global Catalogue of Microorganisms (GCM) 10K type strain sequencing project: providing services to taxonomists for standard genome sequencing and annotation.</title>
        <authorList>
            <consortium name="The Broad Institute Genomics Platform"/>
            <consortium name="The Broad Institute Genome Sequencing Center for Infectious Disease"/>
            <person name="Wu L."/>
            <person name="Ma J."/>
        </authorList>
    </citation>
    <scope>NUCLEOTIDE SEQUENCE [LARGE SCALE GENOMIC DNA]</scope>
    <source>
        <strain evidence="3">CCUG 63418</strain>
    </source>
</reference>
<dbReference type="InterPro" id="IPR029060">
    <property type="entry name" value="PIN-like_dom_sf"/>
</dbReference>
<dbReference type="RefSeq" id="WP_377097362.1">
    <property type="nucleotide sequence ID" value="NZ_JBHTHU010000001.1"/>
</dbReference>
<gene>
    <name evidence="2" type="ORF">ACFQZS_03570</name>
</gene>
<evidence type="ECO:0000313" key="3">
    <source>
        <dbReference type="Proteomes" id="UP001596958"/>
    </source>
</evidence>
<comment type="caution">
    <text evidence="2">The sequence shown here is derived from an EMBL/GenBank/DDBJ whole genome shotgun (WGS) entry which is preliminary data.</text>
</comment>
<keyword evidence="3" id="KW-1185">Reference proteome</keyword>
<evidence type="ECO:0000259" key="1">
    <source>
        <dbReference type="Pfam" id="PF01850"/>
    </source>
</evidence>
<protein>
    <submittedName>
        <fullName evidence="2">PIN domain-containing protein</fullName>
    </submittedName>
</protein>
<organism evidence="2 3">
    <name type="scientific">Mucilaginibacter calamicampi</name>
    <dbReference type="NCBI Taxonomy" id="1302352"/>
    <lineage>
        <taxon>Bacteria</taxon>
        <taxon>Pseudomonadati</taxon>
        <taxon>Bacteroidota</taxon>
        <taxon>Sphingobacteriia</taxon>
        <taxon>Sphingobacteriales</taxon>
        <taxon>Sphingobacteriaceae</taxon>
        <taxon>Mucilaginibacter</taxon>
    </lineage>
</organism>
<dbReference type="Proteomes" id="UP001596958">
    <property type="component" value="Unassembled WGS sequence"/>
</dbReference>
<sequence length="183" mass="21606">MAITEVIHYKDFEPKSNSHIFIDNSILLYAFAPIGNYNEKLQQSVTRFLQSAKTIGSSFYITSLVISEFQNKILKDFFEDFKYKNSNQKPDISLKKDYRPSETYKEDIKILTSATNNAIKFCDRFPDDFQQIDMKTILENTNYCDYNDAYFIELANRKDWMIVTRDRDILDSPYRKTKAISFL</sequence>